<keyword evidence="2" id="KW-0472">Membrane</keyword>
<organism evidence="3 4">
    <name type="scientific">Rhizobium setariae</name>
    <dbReference type="NCBI Taxonomy" id="2801340"/>
    <lineage>
        <taxon>Bacteria</taxon>
        <taxon>Pseudomonadati</taxon>
        <taxon>Pseudomonadota</taxon>
        <taxon>Alphaproteobacteria</taxon>
        <taxon>Hyphomicrobiales</taxon>
        <taxon>Rhizobiaceae</taxon>
        <taxon>Rhizobium/Agrobacterium group</taxon>
        <taxon>Rhizobium</taxon>
    </lineage>
</organism>
<dbReference type="AlphaFoldDB" id="A0A937CR45"/>
<dbReference type="Proteomes" id="UP000633219">
    <property type="component" value="Unassembled WGS sequence"/>
</dbReference>
<protein>
    <submittedName>
        <fullName evidence="3">Uncharacterized protein</fullName>
    </submittedName>
</protein>
<gene>
    <name evidence="3" type="ORF">JJB09_22860</name>
</gene>
<keyword evidence="2" id="KW-1133">Transmembrane helix</keyword>
<comment type="caution">
    <text evidence="3">The sequence shown here is derived from an EMBL/GenBank/DDBJ whole genome shotgun (WGS) entry which is preliminary data.</text>
</comment>
<feature type="region of interest" description="Disordered" evidence="1">
    <location>
        <begin position="272"/>
        <end position="363"/>
    </location>
</feature>
<accession>A0A937CR45</accession>
<evidence type="ECO:0000256" key="2">
    <source>
        <dbReference type="SAM" id="Phobius"/>
    </source>
</evidence>
<evidence type="ECO:0000313" key="4">
    <source>
        <dbReference type="Proteomes" id="UP000633219"/>
    </source>
</evidence>
<feature type="transmembrane region" description="Helical" evidence="2">
    <location>
        <begin position="214"/>
        <end position="236"/>
    </location>
</feature>
<feature type="transmembrane region" description="Helical" evidence="2">
    <location>
        <begin position="23"/>
        <end position="41"/>
    </location>
</feature>
<feature type="compositionally biased region" description="Polar residues" evidence="1">
    <location>
        <begin position="350"/>
        <end position="359"/>
    </location>
</feature>
<feature type="transmembrane region" description="Helical" evidence="2">
    <location>
        <begin position="138"/>
        <end position="160"/>
    </location>
</feature>
<feature type="compositionally biased region" description="Low complexity" evidence="1">
    <location>
        <begin position="666"/>
        <end position="689"/>
    </location>
</feature>
<dbReference type="EMBL" id="JAEQNC010000016">
    <property type="protein sequence ID" value="MBL0374858.1"/>
    <property type="molecule type" value="Genomic_DNA"/>
</dbReference>
<feature type="region of interest" description="Disordered" evidence="1">
    <location>
        <begin position="646"/>
        <end position="712"/>
    </location>
</feature>
<proteinExistence type="predicted"/>
<name>A0A937CR45_9HYPH</name>
<reference evidence="3" key="1">
    <citation type="submission" date="2021-01" db="EMBL/GenBank/DDBJ databases">
        <title>Rhizobium sp. strain KVB221 16S ribosomal RNA gene Genome sequencing and assembly.</title>
        <authorList>
            <person name="Kang M."/>
        </authorList>
    </citation>
    <scope>NUCLEOTIDE SEQUENCE</scope>
    <source>
        <strain evidence="3">KVB221</strain>
    </source>
</reference>
<evidence type="ECO:0000256" key="1">
    <source>
        <dbReference type="SAM" id="MobiDB-lite"/>
    </source>
</evidence>
<sequence>MDTSTWQALGAADFLHRHFIHGINWYAVLLAFLVPVLLIWAKHEILLKRLRAILDFMLSFQLYDGGNNGNSKPDRYNPSFEFVKSKYISDIDISPQQQQVLDSLDGTEDKPNQHAEEDRLKKYIEFATRSGSRTNKGIYLAAIGFIITCYYGFKAIFGAVDCNFTAILSPCSTNAGSINQQMLVIGGLAFAGAFVASVRMLLRALALYDLTAYSFLRHTGEMIFSILLVMLIYRAFPDPFFHFGKLMLSDSVVTQLTNIENQQRELIEKQQQLENQNAMARAESEAGEAQPTSTQSSGSDEPAPATDSTTDQKSGAELAQIGTDDQPKPSINPASDTSQEQAVAKGEVDTSPSSLTPNVLPTRMGPTDKGIPWVWFAFAPVLGLLPFSASKFLLIKMQSLVSWTKTTDDRFADVSKVISLDIIDGIDFETRFRLEECGIYDVQNLATYNPVMLHIETPYGIYQTIDWIAQAQLCHIVGHEKFLMFREVNIRTIFDLERAIDSIYSPEAFDDIYASILFAPTENLRKAAAISQFKFLIADRDNTLRQVSVDEFCAWARGKIRANGGTGTNGAPDPELTKAVEHLMAWISDDLHIRRLRRLWIDISDSLGESAEFFKDSKRCKARQAFIDGLCTKWCETKAEEQAKAAEEGENQIKQDEVEAEQTEGEPAAVEPVVEQADGAGDGQVAGQDPPAPVVAADQNNPANPEDDTKPT</sequence>
<dbReference type="RefSeq" id="WP_201663408.1">
    <property type="nucleotide sequence ID" value="NZ_JAEQNC010000016.1"/>
</dbReference>
<feature type="compositionally biased region" description="Polar residues" evidence="1">
    <location>
        <begin position="332"/>
        <end position="341"/>
    </location>
</feature>
<evidence type="ECO:0000313" key="3">
    <source>
        <dbReference type="EMBL" id="MBL0374858.1"/>
    </source>
</evidence>
<feature type="compositionally biased region" description="Basic and acidic residues" evidence="1">
    <location>
        <begin position="646"/>
        <end position="657"/>
    </location>
</feature>
<keyword evidence="4" id="KW-1185">Reference proteome</keyword>
<keyword evidence="2" id="KW-0812">Transmembrane</keyword>
<feature type="transmembrane region" description="Helical" evidence="2">
    <location>
        <begin position="180"/>
        <end position="202"/>
    </location>
</feature>
<feature type="compositionally biased region" description="Polar residues" evidence="1">
    <location>
        <begin position="290"/>
        <end position="299"/>
    </location>
</feature>